<keyword evidence="2" id="KW-1185">Reference proteome</keyword>
<dbReference type="EMBL" id="AP022596">
    <property type="protein sequence ID" value="BBY63570.1"/>
    <property type="molecule type" value="Genomic_DNA"/>
</dbReference>
<dbReference type="CDD" id="cd07821">
    <property type="entry name" value="PYR_PYL_RCAR_like"/>
    <property type="match status" value="1"/>
</dbReference>
<dbReference type="KEGG" id="mhev:MHEL_18130"/>
<dbReference type="InterPro" id="IPR019587">
    <property type="entry name" value="Polyketide_cyclase/dehydratase"/>
</dbReference>
<dbReference type="InterPro" id="IPR023393">
    <property type="entry name" value="START-like_dom_sf"/>
</dbReference>
<name>A0A7I7T3N1_9MYCO</name>
<dbReference type="Pfam" id="PF10604">
    <property type="entry name" value="Polyketide_cyc2"/>
    <property type="match status" value="1"/>
</dbReference>
<evidence type="ECO:0000313" key="1">
    <source>
        <dbReference type="EMBL" id="BBY63570.1"/>
    </source>
</evidence>
<accession>A0A7I7T3N1</accession>
<proteinExistence type="predicted"/>
<dbReference type="Proteomes" id="UP000467148">
    <property type="component" value="Chromosome"/>
</dbReference>
<dbReference type="Gene3D" id="3.30.530.20">
    <property type="match status" value="1"/>
</dbReference>
<sequence length="153" mass="16600">MRLNEPVAEIRRTRAVAAEPQAIWNVLADFGAISGWSDKVDHSCLLSPKAQDLGVSTTRRVQVGRNTLVERITEFDPPSTLAYDVEGFPRWLRVNNRWTLTPSASATAVSLVSTITVAGPLGRIVEGVVTPACVKTLDGLLTGLARKLEGHRV</sequence>
<dbReference type="RefSeq" id="WP_246227804.1">
    <property type="nucleotide sequence ID" value="NZ_AP022596.1"/>
</dbReference>
<reference evidence="1 2" key="1">
    <citation type="journal article" date="2019" name="Emerg. Microbes Infect.">
        <title>Comprehensive subspecies identification of 175 nontuberculous mycobacteria species based on 7547 genomic profiles.</title>
        <authorList>
            <person name="Matsumoto Y."/>
            <person name="Kinjo T."/>
            <person name="Motooka D."/>
            <person name="Nabeya D."/>
            <person name="Jung N."/>
            <person name="Uechi K."/>
            <person name="Horii T."/>
            <person name="Iida T."/>
            <person name="Fujita J."/>
            <person name="Nakamura S."/>
        </authorList>
    </citation>
    <scope>NUCLEOTIDE SEQUENCE [LARGE SCALE GENOMIC DNA]</scope>
    <source>
        <strain evidence="1 2">JCM 30396</strain>
    </source>
</reference>
<gene>
    <name evidence="1" type="ORF">MHEL_18130</name>
</gene>
<organism evidence="1 2">
    <name type="scientific">Mycolicibacterium helvum</name>
    <dbReference type="NCBI Taxonomy" id="1534349"/>
    <lineage>
        <taxon>Bacteria</taxon>
        <taxon>Bacillati</taxon>
        <taxon>Actinomycetota</taxon>
        <taxon>Actinomycetes</taxon>
        <taxon>Mycobacteriales</taxon>
        <taxon>Mycobacteriaceae</taxon>
        <taxon>Mycolicibacterium</taxon>
    </lineage>
</organism>
<dbReference type="SUPFAM" id="SSF55961">
    <property type="entry name" value="Bet v1-like"/>
    <property type="match status" value="1"/>
</dbReference>
<evidence type="ECO:0000313" key="2">
    <source>
        <dbReference type="Proteomes" id="UP000467148"/>
    </source>
</evidence>
<protein>
    <submittedName>
        <fullName evidence="1">MxaD family protein</fullName>
    </submittedName>
</protein>
<dbReference type="AlphaFoldDB" id="A0A7I7T3N1"/>